<dbReference type="AlphaFoldDB" id="A0AAW2ANF4"/>
<dbReference type="Proteomes" id="UP001479290">
    <property type="component" value="Unassembled WGS sequence"/>
</dbReference>
<dbReference type="Gene3D" id="2.40.10.10">
    <property type="entry name" value="Trypsin-like serine proteases"/>
    <property type="match status" value="2"/>
</dbReference>
<reference evidence="2 3" key="1">
    <citation type="submission" date="2024-05" db="EMBL/GenBank/DDBJ databases">
        <title>A high-quality chromosomal-level genome assembly of Topmouth culter (Culter alburnus).</title>
        <authorList>
            <person name="Zhao H."/>
        </authorList>
    </citation>
    <scope>NUCLEOTIDE SEQUENCE [LARGE SCALE GENOMIC DNA]</scope>
    <source>
        <strain evidence="2">CATC2023</strain>
        <tissue evidence="2">Muscle</tissue>
    </source>
</reference>
<dbReference type="PANTHER" id="PTHR14389">
    <property type="entry name" value="SI:CH1073-475A24.1"/>
    <property type="match status" value="1"/>
</dbReference>
<dbReference type="InterPro" id="IPR009003">
    <property type="entry name" value="Peptidase_S1_PA"/>
</dbReference>
<dbReference type="GO" id="GO:0005634">
    <property type="term" value="C:nucleus"/>
    <property type="evidence" value="ECO:0007669"/>
    <property type="project" value="TreeGrafter"/>
</dbReference>
<protein>
    <recommendedName>
        <fullName evidence="4">Protein FAM111A-like</fullName>
    </recommendedName>
</protein>
<feature type="compositionally biased region" description="Low complexity" evidence="1">
    <location>
        <begin position="278"/>
        <end position="287"/>
    </location>
</feature>
<feature type="region of interest" description="Disordered" evidence="1">
    <location>
        <begin position="239"/>
        <end position="287"/>
    </location>
</feature>
<dbReference type="SUPFAM" id="SSF50494">
    <property type="entry name" value="Trypsin-like serine proteases"/>
    <property type="match status" value="1"/>
</dbReference>
<dbReference type="GO" id="GO:0000785">
    <property type="term" value="C:chromatin"/>
    <property type="evidence" value="ECO:0007669"/>
    <property type="project" value="TreeGrafter"/>
</dbReference>
<evidence type="ECO:0000313" key="2">
    <source>
        <dbReference type="EMBL" id="KAK9975290.1"/>
    </source>
</evidence>
<feature type="compositionally biased region" description="Basic and acidic residues" evidence="1">
    <location>
        <begin position="254"/>
        <end position="271"/>
    </location>
</feature>
<accession>A0AAW2ANF4</accession>
<sequence length="624" mass="70284">MHLFRGIAKPAPRELLSCKVAKDAKKYIPQTASDSEPEEMAQNAEGKPHTFLFRIKRGEINEVDCDASKTVFGALNENVEFKRCNKEGKEIIIRRSKGQIPGAAVKTDFPCCLTEKDETLQINFYKGEQIASTNQETTTDTDPKSLVTFYIRTRGMPRKKIMKSSIFSDKNIDYVCVFAHKGDTLEKALQHDGRFIDDIFDNDCKLVDDDKINHGINLTVDLRNGKKFELKSKFNIAPSRSDKKDGESVQPNDTEQKTIQEKKTKVKDPSTEGHATQNTSGNSSGDSGNSFFTDIKNILQTLCKDVLDQLNQQENLQVQEFLQKEYDKGVECFTEVNKVRRIIELSDSVCVIAVDDSARGTGFLLFDRFILTNAHVVKEFVYSPLEAPHTLKLSGTLTAMFKYEVLGSEANTLPVKSDLIAYRYEKDDKLRCHDFALLELDAAPDNCTELLKCCKHAPSPKRGGIYIVGHPGCGVKKMDPCFIIGIENQLQSINKHISENVSCPYVSWGCWPYLYKNQITYDSCFFHGSSGSPVFDEHCNLIGMHSGGFDYKEGEKTRSVIEFSYSMQPILESIVTQVKTRSDILELLSEFPSIQAVKKTEDAYIANVPIKQEQQSEDGKMEEN</sequence>
<name>A0AAW2ANF4_CULAL</name>
<dbReference type="GO" id="GO:0006260">
    <property type="term" value="P:DNA replication"/>
    <property type="evidence" value="ECO:0007669"/>
    <property type="project" value="TreeGrafter"/>
</dbReference>
<dbReference type="EMBL" id="JAWDJR010000005">
    <property type="protein sequence ID" value="KAK9975290.1"/>
    <property type="molecule type" value="Genomic_DNA"/>
</dbReference>
<comment type="caution">
    <text evidence="2">The sequence shown here is derived from an EMBL/GenBank/DDBJ whole genome shotgun (WGS) entry which is preliminary data.</text>
</comment>
<evidence type="ECO:0000313" key="3">
    <source>
        <dbReference type="Proteomes" id="UP001479290"/>
    </source>
</evidence>
<keyword evidence="3" id="KW-1185">Reference proteome</keyword>
<proteinExistence type="predicted"/>
<dbReference type="InterPro" id="IPR043504">
    <property type="entry name" value="Peptidase_S1_PA_chymotrypsin"/>
</dbReference>
<organism evidence="2 3">
    <name type="scientific">Culter alburnus</name>
    <name type="common">Topmouth culter</name>
    <dbReference type="NCBI Taxonomy" id="194366"/>
    <lineage>
        <taxon>Eukaryota</taxon>
        <taxon>Metazoa</taxon>
        <taxon>Chordata</taxon>
        <taxon>Craniata</taxon>
        <taxon>Vertebrata</taxon>
        <taxon>Euteleostomi</taxon>
        <taxon>Actinopterygii</taxon>
        <taxon>Neopterygii</taxon>
        <taxon>Teleostei</taxon>
        <taxon>Ostariophysi</taxon>
        <taxon>Cypriniformes</taxon>
        <taxon>Xenocyprididae</taxon>
        <taxon>Xenocypridinae</taxon>
        <taxon>Culter</taxon>
    </lineage>
</organism>
<gene>
    <name evidence="2" type="ORF">ABG768_023343</name>
</gene>
<evidence type="ECO:0008006" key="4">
    <source>
        <dbReference type="Google" id="ProtNLM"/>
    </source>
</evidence>
<dbReference type="PANTHER" id="PTHR14389:SF3">
    <property type="entry name" value="PROTEIN FAM111A-LIKE"/>
    <property type="match status" value="1"/>
</dbReference>
<dbReference type="Pfam" id="PF13365">
    <property type="entry name" value="Trypsin_2"/>
    <property type="match status" value="1"/>
</dbReference>
<evidence type="ECO:0000256" key="1">
    <source>
        <dbReference type="SAM" id="MobiDB-lite"/>
    </source>
</evidence>